<sequence>MKRYDRQEKFHAFGNTTQKKLQNLCALIIGVGALGSGIAEQLVRSGIGKLIIVDRDIVTLSNLHRQSGYLEVDANEMKPKVFALKERLQAMNSEVKIEAMNMEVLPQNILSILETHQPDVVLDGLDRFETRYLVNEATNKMRIPYIYSAVLGSQVSVFPIDSNGPCLQCIMPEPPETMESCALHGVLPPAVHIASSFAVAEVFNYLMTGMFSYDMKWIDIYKGEMKSTHIVNLKEEDCPVCRQHHYQRLKQSTIEGEYYCGNVIQVRYAPEDFDKLLSPNVNVIKQNQFVKLLEYRHYKMTFFQDGRLLIYGSENKNDALEVAQLIFVTT</sequence>
<evidence type="ECO:0000313" key="4">
    <source>
        <dbReference type="Proteomes" id="UP001197626"/>
    </source>
</evidence>
<dbReference type="Pfam" id="PF00899">
    <property type="entry name" value="ThiF"/>
    <property type="match status" value="1"/>
</dbReference>
<keyword evidence="1" id="KW-0812">Transmembrane</keyword>
<dbReference type="RefSeq" id="WP_229293664.1">
    <property type="nucleotide sequence ID" value="NZ_CP086654.1"/>
</dbReference>
<keyword evidence="3" id="KW-0548">Nucleotidyltransferase</keyword>
<keyword evidence="1" id="KW-0472">Membrane</keyword>
<dbReference type="SUPFAM" id="SSF69572">
    <property type="entry name" value="Activating enzymes of the ubiquitin-like proteins"/>
    <property type="match status" value="1"/>
</dbReference>
<keyword evidence="1" id="KW-1133">Transmembrane helix</keyword>
<proteinExistence type="predicted"/>
<dbReference type="GO" id="GO:0016779">
    <property type="term" value="F:nucleotidyltransferase activity"/>
    <property type="evidence" value="ECO:0007669"/>
    <property type="project" value="UniProtKB-KW"/>
</dbReference>
<protein>
    <submittedName>
        <fullName evidence="3">ThiF family adenylyltransferase</fullName>
    </submittedName>
</protein>
<evidence type="ECO:0000256" key="1">
    <source>
        <dbReference type="SAM" id="Phobius"/>
    </source>
</evidence>
<keyword evidence="3" id="KW-0808">Transferase</keyword>
<evidence type="ECO:0000313" key="3">
    <source>
        <dbReference type="EMBL" id="UEX91185.1"/>
    </source>
</evidence>
<keyword evidence="4" id="KW-1185">Reference proteome</keyword>
<dbReference type="PANTHER" id="PTHR10953">
    <property type="entry name" value="UBIQUITIN-ACTIVATING ENZYME E1"/>
    <property type="match status" value="1"/>
</dbReference>
<dbReference type="InterPro" id="IPR000594">
    <property type="entry name" value="ThiF_NAD_FAD-bd"/>
</dbReference>
<feature type="domain" description="THIF-type NAD/FAD binding fold" evidence="2">
    <location>
        <begin position="4"/>
        <end position="240"/>
    </location>
</feature>
<dbReference type="InterPro" id="IPR035985">
    <property type="entry name" value="Ubiquitin-activating_enz"/>
</dbReference>
<dbReference type="CDD" id="cd00757">
    <property type="entry name" value="ThiF_MoeB_HesA_family"/>
    <property type="match status" value="1"/>
</dbReference>
<accession>A0ABY3PFS6</accession>
<dbReference type="InterPro" id="IPR045886">
    <property type="entry name" value="ThiF/MoeB/HesA"/>
</dbReference>
<dbReference type="EMBL" id="CP086654">
    <property type="protein sequence ID" value="UEX91185.1"/>
    <property type="molecule type" value="Genomic_DNA"/>
</dbReference>
<reference evidence="3 4" key="1">
    <citation type="journal article" date="2022" name="Pathogens">
        <title>Staphylococcus ratti sp. nov. Isolated from a Lab Rat.</title>
        <authorList>
            <person name="Kovarovic V."/>
            <person name="Sedlacek I."/>
            <person name="Petras P."/>
            <person name="Kralova S."/>
            <person name="Maslanova I."/>
            <person name="Svec P."/>
            <person name="Neumann-Schaal M."/>
            <person name="Botka T."/>
            <person name="Gelbicova T."/>
            <person name="Stankova E."/>
            <person name="Doskar J."/>
            <person name="Pantucek R."/>
        </authorList>
    </citation>
    <scope>NUCLEOTIDE SEQUENCE [LARGE SCALE GENOMIC DNA]</scope>
    <source>
        <strain evidence="3 4">CCM 9025</strain>
    </source>
</reference>
<dbReference type="Proteomes" id="UP001197626">
    <property type="component" value="Chromosome"/>
</dbReference>
<name>A0ABY3PFS6_9STAP</name>
<organism evidence="3 4">
    <name type="scientific">Staphylococcus ratti</name>
    <dbReference type="NCBI Taxonomy" id="2892440"/>
    <lineage>
        <taxon>Bacteria</taxon>
        <taxon>Bacillati</taxon>
        <taxon>Bacillota</taxon>
        <taxon>Bacilli</taxon>
        <taxon>Bacillales</taxon>
        <taxon>Staphylococcaceae</taxon>
        <taxon>Staphylococcus</taxon>
    </lineage>
</organism>
<gene>
    <name evidence="3" type="ORF">LN051_09645</name>
</gene>
<dbReference type="PANTHER" id="PTHR10953:SF102">
    <property type="entry name" value="ADENYLYLTRANSFERASE AND SULFURTRANSFERASE MOCS3"/>
    <property type="match status" value="1"/>
</dbReference>
<dbReference type="Gene3D" id="3.40.50.720">
    <property type="entry name" value="NAD(P)-binding Rossmann-like Domain"/>
    <property type="match status" value="1"/>
</dbReference>
<evidence type="ECO:0000259" key="2">
    <source>
        <dbReference type="Pfam" id="PF00899"/>
    </source>
</evidence>
<feature type="transmembrane region" description="Helical" evidence="1">
    <location>
        <begin position="21"/>
        <end position="39"/>
    </location>
</feature>